<dbReference type="GO" id="GO:0016787">
    <property type="term" value="F:hydrolase activity"/>
    <property type="evidence" value="ECO:0007669"/>
    <property type="project" value="UniProtKB-KW"/>
</dbReference>
<dbReference type="InterPro" id="IPR012933">
    <property type="entry name" value="HicA_mRNA_interferase"/>
</dbReference>
<keyword evidence="5" id="KW-0378">Hydrolase</keyword>
<evidence type="ECO:0000256" key="3">
    <source>
        <dbReference type="ARBA" id="ARBA00022722"/>
    </source>
</evidence>
<dbReference type="GO" id="GO:0003729">
    <property type="term" value="F:mRNA binding"/>
    <property type="evidence" value="ECO:0007669"/>
    <property type="project" value="InterPro"/>
</dbReference>
<keyword evidence="2" id="KW-1277">Toxin-antitoxin system</keyword>
<dbReference type="AlphaFoldDB" id="A0A4Q7W2P2"/>
<keyword evidence="7" id="KW-0346">Stress response</keyword>
<evidence type="ECO:0000256" key="6">
    <source>
        <dbReference type="ARBA" id="ARBA00022884"/>
    </source>
</evidence>
<dbReference type="RefSeq" id="WP_130448877.1">
    <property type="nucleotide sequence ID" value="NZ_SHKR01000017.1"/>
</dbReference>
<name>A0A4Q7W2P2_9ACTN</name>
<gene>
    <name evidence="9" type="ORF">EV645_7380</name>
</gene>
<evidence type="ECO:0000313" key="9">
    <source>
        <dbReference type="EMBL" id="RZU03353.1"/>
    </source>
</evidence>
<organism evidence="9 10">
    <name type="scientific">Kribbella rubisoli</name>
    <dbReference type="NCBI Taxonomy" id="3075929"/>
    <lineage>
        <taxon>Bacteria</taxon>
        <taxon>Bacillati</taxon>
        <taxon>Actinomycetota</taxon>
        <taxon>Actinomycetes</taxon>
        <taxon>Propionibacteriales</taxon>
        <taxon>Kribbellaceae</taxon>
        <taxon>Kribbella</taxon>
    </lineage>
</organism>
<evidence type="ECO:0000256" key="8">
    <source>
        <dbReference type="SAM" id="MobiDB-lite"/>
    </source>
</evidence>
<feature type="compositionally biased region" description="Basic and acidic residues" evidence="8">
    <location>
        <begin position="117"/>
        <end position="128"/>
    </location>
</feature>
<dbReference type="Gene3D" id="3.30.920.30">
    <property type="entry name" value="Hypothetical protein"/>
    <property type="match status" value="1"/>
</dbReference>
<evidence type="ECO:0000256" key="2">
    <source>
        <dbReference type="ARBA" id="ARBA00022649"/>
    </source>
</evidence>
<keyword evidence="3" id="KW-0540">Nuclease</keyword>
<dbReference type="PANTHER" id="PTHR34873">
    <property type="entry name" value="SSR1766 PROTEIN"/>
    <property type="match status" value="1"/>
</dbReference>
<evidence type="ECO:0000256" key="1">
    <source>
        <dbReference type="ARBA" id="ARBA00006620"/>
    </source>
</evidence>
<dbReference type="Proteomes" id="UP000292027">
    <property type="component" value="Unassembled WGS sequence"/>
</dbReference>
<accession>A0A4Q7W2P2</accession>
<feature type="region of interest" description="Disordered" evidence="8">
    <location>
        <begin position="64"/>
        <end position="128"/>
    </location>
</feature>
<evidence type="ECO:0000313" key="10">
    <source>
        <dbReference type="Proteomes" id="UP000292027"/>
    </source>
</evidence>
<dbReference type="GO" id="GO:0004519">
    <property type="term" value="F:endonuclease activity"/>
    <property type="evidence" value="ECO:0007669"/>
    <property type="project" value="UniProtKB-KW"/>
</dbReference>
<keyword evidence="10" id="KW-1185">Reference proteome</keyword>
<sequence length="128" mass="13661">MASRIPAMRGADVVASLENWGFDVDRVEGSHHIMKHPDGRGTTVPVHNRDVAKGTMGSIMQDTGLTAEQLRNPKLAKREARELTPQEVTEGSAPAAGAVKSGDRSGRAGGRGAARQPPREKGERGSRR</sequence>
<keyword evidence="4" id="KW-0255">Endonuclease</keyword>
<dbReference type="PANTHER" id="PTHR34873:SF3">
    <property type="entry name" value="ADDICTION MODULE TOXIN, HICA FAMILY"/>
    <property type="match status" value="1"/>
</dbReference>
<dbReference type="InterPro" id="IPR038570">
    <property type="entry name" value="HicA_sf"/>
</dbReference>
<dbReference type="Pfam" id="PF07927">
    <property type="entry name" value="HicA_toxin"/>
    <property type="match status" value="1"/>
</dbReference>
<dbReference type="EMBL" id="SHKR01000017">
    <property type="protein sequence ID" value="RZU03353.1"/>
    <property type="molecule type" value="Genomic_DNA"/>
</dbReference>
<evidence type="ECO:0000256" key="4">
    <source>
        <dbReference type="ARBA" id="ARBA00022759"/>
    </source>
</evidence>
<dbReference type="OrthoDB" id="9811409at2"/>
<comment type="caution">
    <text evidence="9">The sequence shown here is derived from an EMBL/GenBank/DDBJ whole genome shotgun (WGS) entry which is preliminary data.</text>
</comment>
<evidence type="ECO:0000256" key="5">
    <source>
        <dbReference type="ARBA" id="ARBA00022801"/>
    </source>
</evidence>
<protein>
    <submittedName>
        <fullName evidence="9">RNA binding protein YcfA (HicA-like mRNA interferase family)</fullName>
    </submittedName>
</protein>
<dbReference type="SUPFAM" id="SSF54786">
    <property type="entry name" value="YcfA/nrd intein domain"/>
    <property type="match status" value="1"/>
</dbReference>
<comment type="similarity">
    <text evidence="1">Belongs to the HicA mRNA interferase family.</text>
</comment>
<evidence type="ECO:0000256" key="7">
    <source>
        <dbReference type="ARBA" id="ARBA00023016"/>
    </source>
</evidence>
<proteinExistence type="inferred from homology"/>
<reference evidence="9 10" key="1">
    <citation type="journal article" date="2015" name="Stand. Genomic Sci.">
        <title>Genomic Encyclopedia of Bacterial and Archaeal Type Strains, Phase III: the genomes of soil and plant-associated and newly described type strains.</title>
        <authorList>
            <person name="Whitman W.B."/>
            <person name="Woyke T."/>
            <person name="Klenk H.P."/>
            <person name="Zhou Y."/>
            <person name="Lilburn T.G."/>
            <person name="Beck B.J."/>
            <person name="De Vos P."/>
            <person name="Vandamme P."/>
            <person name="Eisen J.A."/>
            <person name="Garrity G."/>
            <person name="Hugenholtz P."/>
            <person name="Kyrpides N.C."/>
        </authorList>
    </citation>
    <scope>NUCLEOTIDE SEQUENCE [LARGE SCALE GENOMIC DNA]</scope>
    <source>
        <strain evidence="9 10">VKM Ac-2540</strain>
    </source>
</reference>
<keyword evidence="6" id="KW-0694">RNA-binding</keyword>